<evidence type="ECO:0000313" key="5">
    <source>
        <dbReference type="Proteomes" id="UP000634136"/>
    </source>
</evidence>
<feature type="coiled-coil region" evidence="2">
    <location>
        <begin position="420"/>
        <end position="447"/>
    </location>
</feature>
<dbReference type="Proteomes" id="UP000634136">
    <property type="component" value="Unassembled WGS sequence"/>
</dbReference>
<feature type="region of interest" description="Disordered" evidence="3">
    <location>
        <begin position="269"/>
        <end position="308"/>
    </location>
</feature>
<keyword evidence="5" id="KW-1185">Reference proteome</keyword>
<evidence type="ECO:0000313" key="4">
    <source>
        <dbReference type="EMBL" id="KAF7837629.1"/>
    </source>
</evidence>
<proteinExistence type="predicted"/>
<feature type="region of interest" description="Disordered" evidence="3">
    <location>
        <begin position="130"/>
        <end position="158"/>
    </location>
</feature>
<dbReference type="InterPro" id="IPR040265">
    <property type="entry name" value="CHUP1/IPGA1-like"/>
</dbReference>
<sequence>MRQGTTPPPPAPPQPPPVTAATARSVCKLPSDKSHSQMSLTPSRFFRASSKAKESPKSPEAVNGVSSSSSSSSSRAKSVPPDLKNNSKAKRVLLLNKPKSGEVVVGSQKVKEGEEAKIVVGRFVNRPAVEQFARPRRRSADFSLRKNEDDPSGKNKKELQEKLELSEDLIKNLQSEVVVLKAELDKVKSLNVELESQNRKLTENLAAAEAKVAAASTREKKETIGEHQSPKFKDIQRLIADKLERSKVKKEATIETVFVKAPTAIHAIPGAASTGRKPPPSPCLTPPPPPPLPPPIPARPPAKAANTQKAPALVDLYHALRKQEGKKDPKGSGNYHKPVAISAHSSIVGEIQNRSAHLLAIRADIETKGEFINDLIKKVVDAAYLDIEDVLKFVDWLDGELSSLADEQAVLKHFNWPERKADALREAAVEYRELKLLEQEISSYKDDPDIPCGAALKKMAILLDKSERSIQRLIKLRNSVMRSYQDFKIPTAWMLDSGIMSKVSSFMSVLCTYENHREILSNFLASAQHHHCIKLAARVYTTIRWPCASITFLHFVIKQHSMTLVKMYMKRVTMELESIRNSDRESSQESLLLQGVHFAYRAHQFAGGLDSETLCAFEEIRQRVPRHMAGSRELLAGIPSS</sequence>
<name>A0A835CCL4_9FABA</name>
<feature type="compositionally biased region" description="Pro residues" evidence="3">
    <location>
        <begin position="277"/>
        <end position="300"/>
    </location>
</feature>
<comment type="caution">
    <text evidence="4">The sequence shown here is derived from an EMBL/GenBank/DDBJ whole genome shotgun (WGS) entry which is preliminary data.</text>
</comment>
<evidence type="ECO:0000256" key="2">
    <source>
        <dbReference type="SAM" id="Coils"/>
    </source>
</evidence>
<feature type="compositionally biased region" description="Pro residues" evidence="3">
    <location>
        <begin position="1"/>
        <end position="18"/>
    </location>
</feature>
<keyword evidence="1 2" id="KW-0175">Coiled coil</keyword>
<evidence type="ECO:0000256" key="1">
    <source>
        <dbReference type="ARBA" id="ARBA00023054"/>
    </source>
</evidence>
<dbReference type="PANTHER" id="PTHR31342">
    <property type="entry name" value="PROTEIN CHUP1, CHLOROPLASTIC"/>
    <property type="match status" value="1"/>
</dbReference>
<dbReference type="AlphaFoldDB" id="A0A835CCL4"/>
<feature type="region of interest" description="Disordered" evidence="3">
    <location>
        <begin position="1"/>
        <end position="108"/>
    </location>
</feature>
<dbReference type="OrthoDB" id="673648at2759"/>
<evidence type="ECO:0000256" key="3">
    <source>
        <dbReference type="SAM" id="MobiDB-lite"/>
    </source>
</evidence>
<organism evidence="4 5">
    <name type="scientific">Senna tora</name>
    <dbReference type="NCBI Taxonomy" id="362788"/>
    <lineage>
        <taxon>Eukaryota</taxon>
        <taxon>Viridiplantae</taxon>
        <taxon>Streptophyta</taxon>
        <taxon>Embryophyta</taxon>
        <taxon>Tracheophyta</taxon>
        <taxon>Spermatophyta</taxon>
        <taxon>Magnoliopsida</taxon>
        <taxon>eudicotyledons</taxon>
        <taxon>Gunneridae</taxon>
        <taxon>Pentapetalae</taxon>
        <taxon>rosids</taxon>
        <taxon>fabids</taxon>
        <taxon>Fabales</taxon>
        <taxon>Fabaceae</taxon>
        <taxon>Caesalpinioideae</taxon>
        <taxon>Cassia clade</taxon>
        <taxon>Senna</taxon>
    </lineage>
</organism>
<reference evidence="4" key="1">
    <citation type="submission" date="2020-09" db="EMBL/GenBank/DDBJ databases">
        <title>Genome-Enabled Discovery of Anthraquinone Biosynthesis in Senna tora.</title>
        <authorList>
            <person name="Kang S.-H."/>
            <person name="Pandey R.P."/>
            <person name="Lee C.-M."/>
            <person name="Sim J.-S."/>
            <person name="Jeong J.-T."/>
            <person name="Choi B.-S."/>
            <person name="Jung M."/>
            <person name="Ginzburg D."/>
            <person name="Zhao K."/>
            <person name="Won S.Y."/>
            <person name="Oh T.-J."/>
            <person name="Yu Y."/>
            <person name="Kim N.-H."/>
            <person name="Lee O.R."/>
            <person name="Lee T.-H."/>
            <person name="Bashyal P."/>
            <person name="Kim T.-S."/>
            <person name="Lee W.-H."/>
            <person name="Kawkins C."/>
            <person name="Kim C.-K."/>
            <person name="Kim J.S."/>
            <person name="Ahn B.O."/>
            <person name="Rhee S.Y."/>
            <person name="Sohng J.K."/>
        </authorList>
    </citation>
    <scope>NUCLEOTIDE SEQUENCE</scope>
    <source>
        <tissue evidence="4">Leaf</tissue>
    </source>
</reference>
<dbReference type="PANTHER" id="PTHR31342:SF43">
    <property type="entry name" value="F11A17.16"/>
    <property type="match status" value="1"/>
</dbReference>
<accession>A0A835CCL4</accession>
<dbReference type="GO" id="GO:0072699">
    <property type="term" value="P:protein localization to cortical microtubule cytoskeleton"/>
    <property type="evidence" value="ECO:0007669"/>
    <property type="project" value="TreeGrafter"/>
</dbReference>
<protein>
    <submittedName>
        <fullName evidence="4">Protein CHUP1, chloroplastic isoform X1</fullName>
    </submittedName>
</protein>
<feature type="compositionally biased region" description="Low complexity" evidence="3">
    <location>
        <begin position="58"/>
        <end position="74"/>
    </location>
</feature>
<gene>
    <name evidence="4" type="ORF">G2W53_006111</name>
</gene>
<feature type="compositionally biased region" description="Basic and acidic residues" evidence="3">
    <location>
        <begin position="138"/>
        <end position="158"/>
    </location>
</feature>
<dbReference type="GO" id="GO:0055028">
    <property type="term" value="C:cortical microtubule"/>
    <property type="evidence" value="ECO:0007669"/>
    <property type="project" value="TreeGrafter"/>
</dbReference>
<dbReference type="EMBL" id="JAAIUW010000003">
    <property type="protein sequence ID" value="KAF7837629.1"/>
    <property type="molecule type" value="Genomic_DNA"/>
</dbReference>